<evidence type="ECO:0000256" key="4">
    <source>
        <dbReference type="HAMAP-Rule" id="MF_01365"/>
    </source>
</evidence>
<dbReference type="GO" id="GO:0003735">
    <property type="term" value="F:structural constituent of ribosome"/>
    <property type="evidence" value="ECO:0007669"/>
    <property type="project" value="UniProtKB-UniRule"/>
</dbReference>
<comment type="caution">
    <text evidence="8">The sequence shown here is derived from an EMBL/GenBank/DDBJ whole genome shotgun (WGS) entry which is preliminary data.</text>
</comment>
<dbReference type="InterPro" id="IPR020040">
    <property type="entry name" value="Ribosomal_uL6_a/b-dom"/>
</dbReference>
<dbReference type="Proteomes" id="UP000176404">
    <property type="component" value="Unassembled WGS sequence"/>
</dbReference>
<evidence type="ECO:0000256" key="5">
    <source>
        <dbReference type="RuleBase" id="RU003869"/>
    </source>
</evidence>
<dbReference type="GO" id="GO:0002181">
    <property type="term" value="P:cytoplasmic translation"/>
    <property type="evidence" value="ECO:0007669"/>
    <property type="project" value="TreeGrafter"/>
</dbReference>
<dbReference type="AlphaFoldDB" id="A0A1F8B4I2"/>
<dbReference type="FunFam" id="3.90.930.12:FF:000001">
    <property type="entry name" value="50S ribosomal protein L6"/>
    <property type="match status" value="1"/>
</dbReference>
<keyword evidence="4 6" id="KW-0699">rRNA-binding</keyword>
<evidence type="ECO:0000313" key="8">
    <source>
        <dbReference type="EMBL" id="OGM58934.1"/>
    </source>
</evidence>
<reference evidence="8 9" key="1">
    <citation type="journal article" date="2016" name="Nat. Commun.">
        <title>Thousands of microbial genomes shed light on interconnected biogeochemical processes in an aquifer system.</title>
        <authorList>
            <person name="Anantharaman K."/>
            <person name="Brown C.T."/>
            <person name="Hug L.A."/>
            <person name="Sharon I."/>
            <person name="Castelle C.J."/>
            <person name="Probst A.J."/>
            <person name="Thomas B.C."/>
            <person name="Singh A."/>
            <person name="Wilkins M.J."/>
            <person name="Karaoz U."/>
            <person name="Brodie E.L."/>
            <person name="Williams K.H."/>
            <person name="Hubbard S.S."/>
            <person name="Banfield J.F."/>
        </authorList>
    </citation>
    <scope>NUCLEOTIDE SEQUENCE [LARGE SCALE GENOMIC DNA]</scope>
</reference>
<dbReference type="STRING" id="1802517.A2892_05050"/>
<dbReference type="Pfam" id="PF00347">
    <property type="entry name" value="Ribosomal_L6"/>
    <property type="match status" value="2"/>
</dbReference>
<keyword evidence="4 6" id="KW-0694">RNA-binding</keyword>
<dbReference type="PANTHER" id="PTHR11655">
    <property type="entry name" value="60S/50S RIBOSOMAL PROTEIN L6/L9"/>
    <property type="match status" value="1"/>
</dbReference>
<organism evidence="8 9">
    <name type="scientific">Candidatus Woesebacteria bacterium RIFCSPLOWO2_01_FULL_39_10b</name>
    <dbReference type="NCBI Taxonomy" id="1802517"/>
    <lineage>
        <taxon>Bacteria</taxon>
        <taxon>Candidatus Woeseibacteriota</taxon>
    </lineage>
</organism>
<dbReference type="PROSITE" id="PS00525">
    <property type="entry name" value="RIBOSOMAL_L6_1"/>
    <property type="match status" value="1"/>
</dbReference>
<dbReference type="InterPro" id="IPR002358">
    <property type="entry name" value="Ribosomal_uL6_CS"/>
</dbReference>
<dbReference type="EMBL" id="MGHD01000026">
    <property type="protein sequence ID" value="OGM58934.1"/>
    <property type="molecule type" value="Genomic_DNA"/>
</dbReference>
<dbReference type="Gene3D" id="3.90.930.12">
    <property type="entry name" value="Ribosomal protein L6, alpha-beta domain"/>
    <property type="match status" value="2"/>
</dbReference>
<dbReference type="InterPro" id="IPR019906">
    <property type="entry name" value="Ribosomal_uL6_bac-type"/>
</dbReference>
<evidence type="ECO:0000256" key="6">
    <source>
        <dbReference type="RuleBase" id="RU003870"/>
    </source>
</evidence>
<evidence type="ECO:0000256" key="1">
    <source>
        <dbReference type="ARBA" id="ARBA00009356"/>
    </source>
</evidence>
<dbReference type="GO" id="GO:0022625">
    <property type="term" value="C:cytosolic large ribosomal subunit"/>
    <property type="evidence" value="ECO:0007669"/>
    <property type="project" value="UniProtKB-UniRule"/>
</dbReference>
<feature type="domain" description="Large ribosomal subunit protein uL6 alpha-beta" evidence="7">
    <location>
        <begin position="11"/>
        <end position="80"/>
    </location>
</feature>
<evidence type="ECO:0000256" key="2">
    <source>
        <dbReference type="ARBA" id="ARBA00022980"/>
    </source>
</evidence>
<dbReference type="NCBIfam" id="TIGR03654">
    <property type="entry name" value="L6_bact"/>
    <property type="match status" value="1"/>
</dbReference>
<dbReference type="SUPFAM" id="SSF56053">
    <property type="entry name" value="Ribosomal protein L6"/>
    <property type="match status" value="2"/>
</dbReference>
<evidence type="ECO:0000313" key="9">
    <source>
        <dbReference type="Proteomes" id="UP000176404"/>
    </source>
</evidence>
<evidence type="ECO:0000259" key="7">
    <source>
        <dbReference type="Pfam" id="PF00347"/>
    </source>
</evidence>
<dbReference type="GO" id="GO:0019843">
    <property type="term" value="F:rRNA binding"/>
    <property type="evidence" value="ECO:0007669"/>
    <property type="project" value="UniProtKB-UniRule"/>
</dbReference>
<feature type="domain" description="Large ribosomal subunit protein uL6 alpha-beta" evidence="7">
    <location>
        <begin position="88"/>
        <end position="161"/>
    </location>
</feature>
<comment type="similarity">
    <text evidence="1 4 5">Belongs to the universal ribosomal protein uL6 family.</text>
</comment>
<protein>
    <recommendedName>
        <fullName evidence="4">Large ribosomal subunit protein uL6</fullName>
    </recommendedName>
</protein>
<keyword evidence="3 4" id="KW-0687">Ribonucleoprotein</keyword>
<dbReference type="InterPro" id="IPR000702">
    <property type="entry name" value="Ribosomal_uL6-like"/>
</dbReference>
<dbReference type="PRINTS" id="PR00059">
    <property type="entry name" value="RIBOSOMALL6"/>
</dbReference>
<evidence type="ECO:0000256" key="3">
    <source>
        <dbReference type="ARBA" id="ARBA00023274"/>
    </source>
</evidence>
<dbReference type="PIRSF" id="PIRSF002162">
    <property type="entry name" value="Ribosomal_L6"/>
    <property type="match status" value="1"/>
</dbReference>
<sequence>MSRVGKLPIEIPEGVRVTVKDDVLKISGSKGSLEKKLIQGVSLNIEEGKISLVKKGSLSKASFGTMRALIANMAVGVSKGWGKTLELVGAGYKAELSGNTLTLMVGYSHPVKIEAPEGISFKIEKTDITVEGIDKEVVGQTAAKIRAVRPPEPYKGKGIKYKDEVVRRKAGKTAKAQT</sequence>
<accession>A0A1F8B4I2</accession>
<dbReference type="PANTHER" id="PTHR11655:SF14">
    <property type="entry name" value="LARGE RIBOSOMAL SUBUNIT PROTEIN UL6M"/>
    <property type="match status" value="1"/>
</dbReference>
<comment type="subunit">
    <text evidence="4">Part of the 50S ribosomal subunit.</text>
</comment>
<comment type="function">
    <text evidence="4 6">This protein binds to the 23S rRNA, and is important in its secondary structure. It is located near the subunit interface in the base of the L7/L12 stalk, and near the tRNA binding site of the peptidyltransferase center.</text>
</comment>
<name>A0A1F8B4I2_9BACT</name>
<keyword evidence="2 4" id="KW-0689">Ribosomal protein</keyword>
<proteinExistence type="inferred from homology"/>
<dbReference type="HAMAP" id="MF_01365_B">
    <property type="entry name" value="Ribosomal_uL6_B"/>
    <property type="match status" value="1"/>
</dbReference>
<dbReference type="InterPro" id="IPR036789">
    <property type="entry name" value="Ribosomal_uL6-like_a/b-dom_sf"/>
</dbReference>
<gene>
    <name evidence="4" type="primary">rplF</name>
    <name evidence="8" type="ORF">A2892_05050</name>
</gene>